<evidence type="ECO:0000256" key="6">
    <source>
        <dbReference type="ARBA" id="ARBA00023242"/>
    </source>
</evidence>
<evidence type="ECO:0000313" key="10">
    <source>
        <dbReference type="EMBL" id="KAI1880820.1"/>
    </source>
</evidence>
<evidence type="ECO:0000256" key="5">
    <source>
        <dbReference type="ARBA" id="ARBA00022833"/>
    </source>
</evidence>
<evidence type="ECO:0000313" key="11">
    <source>
        <dbReference type="Proteomes" id="UP000829685"/>
    </source>
</evidence>
<comment type="caution">
    <text evidence="10">The sequence shown here is derived from an EMBL/GenBank/DDBJ whole genome shotgun (WGS) entry which is preliminary data.</text>
</comment>
<dbReference type="Proteomes" id="UP000829685">
    <property type="component" value="Unassembled WGS sequence"/>
</dbReference>
<dbReference type="EMBL" id="JAFIMR010000002">
    <property type="protein sequence ID" value="KAI1880820.1"/>
    <property type="molecule type" value="Genomic_DNA"/>
</dbReference>
<feature type="compositionally biased region" description="Low complexity" evidence="8">
    <location>
        <begin position="138"/>
        <end position="150"/>
    </location>
</feature>
<organism evidence="10 11">
    <name type="scientific">Neoarthrinium moseri</name>
    <dbReference type="NCBI Taxonomy" id="1658444"/>
    <lineage>
        <taxon>Eukaryota</taxon>
        <taxon>Fungi</taxon>
        <taxon>Dikarya</taxon>
        <taxon>Ascomycota</taxon>
        <taxon>Pezizomycotina</taxon>
        <taxon>Sordariomycetes</taxon>
        <taxon>Xylariomycetidae</taxon>
        <taxon>Amphisphaeriales</taxon>
        <taxon>Apiosporaceae</taxon>
        <taxon>Neoarthrinium</taxon>
    </lineage>
</organism>
<sequence length="888" mass="97978">MLGNEKEAKTQFYPMPRNEDPAALPRAAIVSQFSKAEHLKRHERSHSRVRPYRCHICHKSYGRSDVLHRHSKQHERDSLQAQTESAARATQPAIPEPPNLETVPLTDQAQSPQAADSQSAAAQIGPVSDSTSSITVCTGGTTQQTRPGPQDVAGGTRMELDVEFSSMTPLVGVSNHSADAGIDPSNHTVTDTAARSEVQGTTFPETYIEQRQPNREPEFSVAPFETIVPPEDFTAPGSSAPQFHDRIETNHFDMDHHWWMEPEYDIPLSSLLDGSFELHSAGGAQAQTPSRDNVGVRDRRISTSSTLSTMSDAHLSRLQRFWARETDRKTKLISTLWQSLINGNGLYGNCGQTLTSLGPGSDGWSLDSETKVKIYAAFHAALSVNGLSDSSYAVITPELLEIAYTQYIDHHHTTMPVIHLPTFLPKNAPISLLLVICTIGLNIMGTAKFNRIVRQIFPSLLNMTSDELYASRNSKTPATRLLAMTTALLVLTLSSIMGNAQTDGLFLANEYPQSPDLLKSVPTEEKRWKIWASFEAVKRLILHLVQLDCWYSSFLATDPILRPQVVQVVPACEHALFQARSLDQWSKIRPDFEQMEYPVVSGYRMVTTDIRGADVVSSIMILVQLRCRWAVSLVNQSRPRGGAHYVLLPWQVLREDAVEKPLSVLLAKLSGFPSAGDASVDINAAVSWHAACMALGANINLFEDAVGRTDPKAAAQATKEISAWALTSSARRCCLHAAHIFKLLLNRRYSQPVQAQSVSALFQAAIIFGFYICAMPTGDDRKPGNPIDLFDDIDWESLGDLGFSDVSTATTRAEDSLSLPTKFIIHGGSMLFFGYPLSSGYGEARKSWLHFASLMLGLGRWKSRHYSRILHVICDSLSDLDPSEVGED</sequence>
<accession>A0A9P9WX30</accession>
<proteinExistence type="predicted"/>
<dbReference type="PROSITE" id="PS00028">
    <property type="entry name" value="ZINC_FINGER_C2H2_1"/>
    <property type="match status" value="1"/>
</dbReference>
<name>A0A9P9WX30_9PEZI</name>
<dbReference type="InterPro" id="IPR013087">
    <property type="entry name" value="Znf_C2H2_type"/>
</dbReference>
<protein>
    <recommendedName>
        <fullName evidence="9">C2H2-type domain-containing protein</fullName>
    </recommendedName>
</protein>
<dbReference type="PANTHER" id="PTHR40626:SF7">
    <property type="entry name" value="TRANSCRIPTION FACTOR, PUTATIVE (AFU_ORTHOLOGUE AFUA_1G04110)-RELATED"/>
    <property type="match status" value="1"/>
</dbReference>
<evidence type="ECO:0000256" key="2">
    <source>
        <dbReference type="ARBA" id="ARBA00022723"/>
    </source>
</evidence>
<evidence type="ECO:0000256" key="4">
    <source>
        <dbReference type="ARBA" id="ARBA00022771"/>
    </source>
</evidence>
<dbReference type="GO" id="GO:0000785">
    <property type="term" value="C:chromatin"/>
    <property type="evidence" value="ECO:0007669"/>
    <property type="project" value="TreeGrafter"/>
</dbReference>
<dbReference type="GO" id="GO:0000981">
    <property type="term" value="F:DNA-binding transcription factor activity, RNA polymerase II-specific"/>
    <property type="evidence" value="ECO:0007669"/>
    <property type="project" value="InterPro"/>
</dbReference>
<dbReference type="CDD" id="cd12148">
    <property type="entry name" value="fungal_TF_MHR"/>
    <property type="match status" value="1"/>
</dbReference>
<evidence type="ECO:0000256" key="3">
    <source>
        <dbReference type="ARBA" id="ARBA00022737"/>
    </source>
</evidence>
<dbReference type="GO" id="GO:0006351">
    <property type="term" value="P:DNA-templated transcription"/>
    <property type="evidence" value="ECO:0007669"/>
    <property type="project" value="InterPro"/>
</dbReference>
<dbReference type="PROSITE" id="PS50157">
    <property type="entry name" value="ZINC_FINGER_C2H2_2"/>
    <property type="match status" value="1"/>
</dbReference>
<evidence type="ECO:0000256" key="7">
    <source>
        <dbReference type="PROSITE-ProRule" id="PRU00042"/>
    </source>
</evidence>
<evidence type="ECO:0000256" key="8">
    <source>
        <dbReference type="SAM" id="MobiDB-lite"/>
    </source>
</evidence>
<keyword evidence="11" id="KW-1185">Reference proteome</keyword>
<keyword evidence="4 7" id="KW-0863">Zinc-finger</keyword>
<keyword evidence="6" id="KW-0539">Nucleus</keyword>
<evidence type="ECO:0000259" key="9">
    <source>
        <dbReference type="PROSITE" id="PS50157"/>
    </source>
</evidence>
<comment type="subcellular location">
    <subcellularLocation>
        <location evidence="1">Nucleus</location>
    </subcellularLocation>
</comment>
<feature type="compositionally biased region" description="Low complexity" evidence="8">
    <location>
        <begin position="107"/>
        <end position="123"/>
    </location>
</feature>
<keyword evidence="5" id="KW-0862">Zinc</keyword>
<feature type="region of interest" description="Disordered" evidence="8">
    <location>
        <begin position="65"/>
        <end position="153"/>
    </location>
</feature>
<dbReference type="SUPFAM" id="SSF57667">
    <property type="entry name" value="beta-beta-alpha zinc fingers"/>
    <property type="match status" value="1"/>
</dbReference>
<dbReference type="InterPro" id="IPR007219">
    <property type="entry name" value="XnlR_reg_dom"/>
</dbReference>
<feature type="domain" description="C2H2-type" evidence="9">
    <location>
        <begin position="52"/>
        <end position="79"/>
    </location>
</feature>
<evidence type="ECO:0000256" key="1">
    <source>
        <dbReference type="ARBA" id="ARBA00004123"/>
    </source>
</evidence>
<keyword evidence="3" id="KW-0677">Repeat</keyword>
<gene>
    <name evidence="10" type="ORF">JX265_001060</name>
</gene>
<reference evidence="10" key="1">
    <citation type="submission" date="2021-03" db="EMBL/GenBank/DDBJ databases">
        <title>Revisited historic fungal species revealed as producer of novel bioactive compounds through whole genome sequencing and comparative genomics.</title>
        <authorList>
            <person name="Vignolle G.A."/>
            <person name="Hochenegger N."/>
            <person name="Mach R.L."/>
            <person name="Mach-Aigner A.R."/>
            <person name="Javad Rahimi M."/>
            <person name="Salim K.A."/>
            <person name="Chan C.M."/>
            <person name="Lim L.B.L."/>
            <person name="Cai F."/>
            <person name="Druzhinina I.S."/>
            <person name="U'Ren J.M."/>
            <person name="Derntl C."/>
        </authorList>
    </citation>
    <scope>NUCLEOTIDE SEQUENCE</scope>
    <source>
        <strain evidence="10">TUCIM 5799</strain>
    </source>
</reference>
<keyword evidence="2" id="KW-0479">Metal-binding</keyword>
<dbReference type="AlphaFoldDB" id="A0A9P9WX30"/>
<dbReference type="PANTHER" id="PTHR40626">
    <property type="entry name" value="MIP31509P"/>
    <property type="match status" value="1"/>
</dbReference>
<dbReference type="Gene3D" id="3.30.160.60">
    <property type="entry name" value="Classic Zinc Finger"/>
    <property type="match status" value="1"/>
</dbReference>
<dbReference type="Pfam" id="PF04082">
    <property type="entry name" value="Fungal_trans"/>
    <property type="match status" value="1"/>
</dbReference>
<dbReference type="GO" id="GO:0000978">
    <property type="term" value="F:RNA polymerase II cis-regulatory region sequence-specific DNA binding"/>
    <property type="evidence" value="ECO:0007669"/>
    <property type="project" value="InterPro"/>
</dbReference>
<dbReference type="GO" id="GO:0005634">
    <property type="term" value="C:nucleus"/>
    <property type="evidence" value="ECO:0007669"/>
    <property type="project" value="UniProtKB-SubCell"/>
</dbReference>
<dbReference type="InterPro" id="IPR051059">
    <property type="entry name" value="VerF-like"/>
</dbReference>
<feature type="region of interest" description="Disordered" evidence="8">
    <location>
        <begin position="1"/>
        <end position="20"/>
    </location>
</feature>
<dbReference type="InterPro" id="IPR036236">
    <property type="entry name" value="Znf_C2H2_sf"/>
</dbReference>
<dbReference type="GO" id="GO:0008270">
    <property type="term" value="F:zinc ion binding"/>
    <property type="evidence" value="ECO:0007669"/>
    <property type="project" value="UniProtKB-KW"/>
</dbReference>